<name>A0A106BZ40_SHEFR</name>
<dbReference type="Pfam" id="PF11993">
    <property type="entry name" value="VC2046"/>
    <property type="match status" value="1"/>
</dbReference>
<dbReference type="RefSeq" id="WP_059746389.1">
    <property type="nucleotide sequence ID" value="NZ_LRDC01000028.1"/>
</dbReference>
<evidence type="ECO:0000313" key="2">
    <source>
        <dbReference type="Proteomes" id="UP000055702"/>
    </source>
</evidence>
<proteinExistence type="predicted"/>
<protein>
    <submittedName>
        <fullName evidence="1">QueD-like protein</fullName>
    </submittedName>
</protein>
<dbReference type="Proteomes" id="UP000055702">
    <property type="component" value="Unassembled WGS sequence"/>
</dbReference>
<gene>
    <name evidence="1" type="ORF">AWJ07_18725</name>
</gene>
<dbReference type="EMBL" id="LRDC01000028">
    <property type="protein sequence ID" value="KVX01262.1"/>
    <property type="molecule type" value="Genomic_DNA"/>
</dbReference>
<sequence length="165" mass="18752">MQIESTLVNELQIGSRLNVAIENNRRGEFGLLLAMLSIDARDMAQFQLDNDVESTQKLRQRFSVPQPQLLVDDISVHPDTIDNAMIFQQQGARQFQLQQALTPEALVIRGSQPDSMVEVLSNCDYLTKNKAINVYQQHTPLEDMHFLEQLSTQRKISNTLSLQLA</sequence>
<evidence type="ECO:0000313" key="1">
    <source>
        <dbReference type="EMBL" id="KVX01262.1"/>
    </source>
</evidence>
<dbReference type="AlphaFoldDB" id="A0A106BZ40"/>
<reference evidence="1 2" key="1">
    <citation type="submission" date="2016-01" db="EMBL/GenBank/DDBJ databases">
        <title>Draft genome of the antarctic isolate Shewanella frigidimarina Ag06-30.</title>
        <authorList>
            <person name="Parmeciano Di Noto G."/>
            <person name="Vazquez S."/>
            <person name="Mac Cormack W."/>
            <person name="Iriarte A."/>
            <person name="Quiroga C."/>
        </authorList>
    </citation>
    <scope>NUCLEOTIDE SEQUENCE [LARGE SCALE GENOMIC DNA]</scope>
    <source>
        <strain evidence="1 2">Ag06-30</strain>
    </source>
</reference>
<comment type="caution">
    <text evidence="1">The sequence shown here is derived from an EMBL/GenBank/DDBJ whole genome shotgun (WGS) entry which is preliminary data.</text>
</comment>
<accession>A0A106BZ40</accession>
<dbReference type="InterPro" id="IPR021879">
    <property type="entry name" value="VC2046_fam"/>
</dbReference>
<organism evidence="1">
    <name type="scientific">Shewanella frigidimarina</name>
    <dbReference type="NCBI Taxonomy" id="56812"/>
    <lineage>
        <taxon>Bacteria</taxon>
        <taxon>Pseudomonadati</taxon>
        <taxon>Pseudomonadota</taxon>
        <taxon>Gammaproteobacteria</taxon>
        <taxon>Alteromonadales</taxon>
        <taxon>Shewanellaceae</taxon>
        <taxon>Shewanella</taxon>
    </lineage>
</organism>